<dbReference type="Proteomes" id="UP000494178">
    <property type="component" value="Unassembled WGS sequence"/>
</dbReference>
<keyword evidence="1" id="KW-1133">Transmembrane helix</keyword>
<comment type="caution">
    <text evidence="2">The sequence shown here is derived from an EMBL/GenBank/DDBJ whole genome shotgun (WGS) entry which is preliminary data.</text>
</comment>
<dbReference type="RefSeq" id="WP_056955056.1">
    <property type="nucleotide sequence ID" value="NZ_BLAN01000109.1"/>
</dbReference>
<reference evidence="2" key="1">
    <citation type="submission" date="2019-10" db="EMBL/GenBank/DDBJ databases">
        <title>Lactobacillus agilis SY111 Whole Genome Sequencing Project.</title>
        <authorList>
            <person name="Suzuki S."/>
            <person name="Endo A."/>
            <person name="Maeno S."/>
            <person name="Shiwa Y."/>
            <person name="Matsutani M."/>
            <person name="Kajikawa A."/>
        </authorList>
    </citation>
    <scope>NUCLEOTIDE SEQUENCE</scope>
    <source>
        <strain evidence="2">SY111</strain>
    </source>
</reference>
<gene>
    <name evidence="2" type="ORF">SY111_15840</name>
</gene>
<sequence length="142" mass="16829">MKTIHVKRNFTFIDDRSTKYFVINGKVKGRIGVLIDNQFKTDEAQDEVYVKDFFGIRSNILKLNEDGEFFIEYKLNTVWLICTYLMLLLTFIFIAIMGISSIRQYISNHLIYMILLPGVWVLYISITLLFLRNKLYIITKRP</sequence>
<protein>
    <submittedName>
        <fullName evidence="2">Uncharacterized protein</fullName>
    </submittedName>
</protein>
<dbReference type="AlphaFoldDB" id="A0A6F9XUZ6"/>
<name>A0A6F9XUZ6_9LACO</name>
<feature type="transmembrane region" description="Helical" evidence="1">
    <location>
        <begin position="111"/>
        <end position="131"/>
    </location>
</feature>
<evidence type="ECO:0000256" key="1">
    <source>
        <dbReference type="SAM" id="Phobius"/>
    </source>
</evidence>
<feature type="transmembrane region" description="Helical" evidence="1">
    <location>
        <begin position="78"/>
        <end position="99"/>
    </location>
</feature>
<proteinExistence type="predicted"/>
<organism evidence="2">
    <name type="scientific">Ligilactobacillus agilis</name>
    <dbReference type="NCBI Taxonomy" id="1601"/>
    <lineage>
        <taxon>Bacteria</taxon>
        <taxon>Bacillati</taxon>
        <taxon>Bacillota</taxon>
        <taxon>Bacilli</taxon>
        <taxon>Lactobacillales</taxon>
        <taxon>Lactobacillaceae</taxon>
        <taxon>Ligilactobacillus</taxon>
    </lineage>
</organism>
<keyword evidence="1" id="KW-0812">Transmembrane</keyword>
<keyword evidence="1" id="KW-0472">Membrane</keyword>
<evidence type="ECO:0000313" key="2">
    <source>
        <dbReference type="EMBL" id="GET08960.1"/>
    </source>
</evidence>
<accession>A0A6F9XUZ6</accession>
<dbReference type="EMBL" id="BLAN01000109">
    <property type="protein sequence ID" value="GET08960.1"/>
    <property type="molecule type" value="Genomic_DNA"/>
</dbReference>